<accession>A0A0Q2NYC2</accession>
<evidence type="ECO:0000313" key="15">
    <source>
        <dbReference type="EMBL" id="EAK1510052.1"/>
    </source>
</evidence>
<dbReference type="Proteomes" id="UP000409545">
    <property type="component" value="Unassembled WGS sequence"/>
</dbReference>
<evidence type="ECO:0000313" key="26">
    <source>
        <dbReference type="Proteomes" id="UP000409545"/>
    </source>
</evidence>
<evidence type="ECO:0000313" key="24">
    <source>
        <dbReference type="Proteomes" id="UP000365807"/>
    </source>
</evidence>
<reference evidence="21 27" key="3">
    <citation type="submission" date="2018-08" db="EMBL/GenBank/DDBJ databases">
        <authorList>
            <consortium name="NARMS: The National Antimicrobial Resistance Monitoring System"/>
        </authorList>
    </citation>
    <scope>NUCLEOTIDE SEQUENCE [LARGE SCALE GENOMIC DNA]</scope>
    <source>
        <strain evidence="20 27">CVM N17C171</strain>
        <strain evidence="18 22">CVM N17C548</strain>
        <strain evidence="16 24">FSIS11807978</strain>
        <strain evidence="19 21">FSIS11812579</strain>
        <strain evidence="13 28">FSIS1609200</strain>
        <strain evidence="17 26">FSIS1711007</strain>
    </source>
</reference>
<reference evidence="14 25" key="2">
    <citation type="submission" date="2018-05" db="EMBL/GenBank/DDBJ databases">
        <authorList>
            <consortium name="PulseNet: The National Subtyping Network for Foodborne Disease Surveillance"/>
            <person name="Tarr C.L."/>
            <person name="Trees E."/>
            <person name="Katz L.S."/>
            <person name="Carleton-Romer H.A."/>
            <person name="Stroika S."/>
            <person name="Kucerova Z."/>
            <person name="Roache K.F."/>
            <person name="Sabol A.L."/>
            <person name="Besser J."/>
            <person name="Gerner-Smidt P."/>
        </authorList>
    </citation>
    <scope>NUCLEOTIDE SEQUENCE [LARGE SCALE GENOMIC DNA]</scope>
    <source>
        <strain evidence="14 25">PNUSAC001435</strain>
        <strain evidence="12 29">PNUSAC007828</strain>
    </source>
</reference>
<dbReference type="GO" id="GO:0003899">
    <property type="term" value="F:DNA-directed RNA polymerase activity"/>
    <property type="evidence" value="ECO:0007669"/>
    <property type="project" value="UniProtKB-UniRule"/>
</dbReference>
<dbReference type="Proteomes" id="UP000333665">
    <property type="component" value="Unassembled WGS sequence"/>
</dbReference>
<dbReference type="OrthoDB" id="5334728at2"/>
<evidence type="ECO:0000313" key="12">
    <source>
        <dbReference type="EMBL" id="EAH8157556.1"/>
    </source>
</evidence>
<dbReference type="eggNOG" id="COG1758">
    <property type="taxonomic scope" value="Bacteria"/>
</dbReference>
<evidence type="ECO:0000256" key="3">
    <source>
        <dbReference type="ARBA" id="ARBA00013725"/>
    </source>
</evidence>
<evidence type="ECO:0000313" key="23">
    <source>
        <dbReference type="Proteomes" id="UP000361993"/>
    </source>
</evidence>
<evidence type="ECO:0000313" key="13">
    <source>
        <dbReference type="EMBL" id="EAJ1077332.1"/>
    </source>
</evidence>
<dbReference type="EMBL" id="AACGUZ010000001">
    <property type="protein sequence ID" value="EAK5102700.1"/>
    <property type="molecule type" value="Genomic_DNA"/>
</dbReference>
<keyword evidence="6 11" id="KW-0548">Nucleotidyltransferase</keyword>
<evidence type="ECO:0000256" key="7">
    <source>
        <dbReference type="ARBA" id="ARBA00023163"/>
    </source>
</evidence>
<dbReference type="GO" id="GO:0006351">
    <property type="term" value="P:DNA-templated transcription"/>
    <property type="evidence" value="ECO:0007669"/>
    <property type="project" value="UniProtKB-UniRule"/>
</dbReference>
<evidence type="ECO:0000313" key="19">
    <source>
        <dbReference type="EMBL" id="EAL8416058.1"/>
    </source>
</evidence>
<keyword evidence="4 11" id="KW-0240">DNA-directed RNA polymerase</keyword>
<dbReference type="EMBL" id="AACRQU010000002">
    <property type="protein sequence ID" value="EAL8416058.1"/>
    <property type="molecule type" value="Genomic_DNA"/>
</dbReference>
<evidence type="ECO:0000256" key="1">
    <source>
        <dbReference type="ARBA" id="ARBA00006711"/>
    </source>
</evidence>
<dbReference type="GO" id="GO:0000428">
    <property type="term" value="C:DNA-directed RNA polymerase complex"/>
    <property type="evidence" value="ECO:0007669"/>
    <property type="project" value="UniProtKB-KW"/>
</dbReference>
<evidence type="ECO:0000313" key="29">
    <source>
        <dbReference type="Proteomes" id="UP000576616"/>
    </source>
</evidence>
<dbReference type="STRING" id="195.ATE51_02416"/>
<evidence type="ECO:0000313" key="16">
    <source>
        <dbReference type="EMBL" id="EAK4358104.1"/>
    </source>
</evidence>
<keyword evidence="5 11" id="KW-0808">Transferase</keyword>
<dbReference type="Gene3D" id="3.90.940.10">
    <property type="match status" value="1"/>
</dbReference>
<keyword evidence="7 11" id="KW-0804">Transcription</keyword>
<dbReference type="Proteomes" id="UP000352088">
    <property type="component" value="Unassembled WGS sequence"/>
</dbReference>
<evidence type="ECO:0000256" key="11">
    <source>
        <dbReference type="HAMAP-Rule" id="MF_00366"/>
    </source>
</evidence>
<evidence type="ECO:0000313" key="28">
    <source>
        <dbReference type="Proteomes" id="UP000557830"/>
    </source>
</evidence>
<evidence type="ECO:0000256" key="4">
    <source>
        <dbReference type="ARBA" id="ARBA00022478"/>
    </source>
</evidence>
<dbReference type="KEGG" id="ccof:VC76_02960"/>
<dbReference type="Proteomes" id="UP000557830">
    <property type="component" value="Unassembled WGS sequence"/>
</dbReference>
<evidence type="ECO:0000313" key="14">
    <source>
        <dbReference type="EMBL" id="EAJ9197306.1"/>
    </source>
</evidence>
<dbReference type="HAMAP" id="MF_00366">
    <property type="entry name" value="RNApol_bact_RpoZ"/>
    <property type="match status" value="1"/>
</dbReference>
<organism evidence="19 21">
    <name type="scientific">Campylobacter coli</name>
    <dbReference type="NCBI Taxonomy" id="195"/>
    <lineage>
        <taxon>Bacteria</taxon>
        <taxon>Pseudomonadati</taxon>
        <taxon>Campylobacterota</taxon>
        <taxon>Epsilonproteobacteria</taxon>
        <taxon>Campylobacterales</taxon>
        <taxon>Campylobacteraceae</taxon>
        <taxon>Campylobacter</taxon>
    </lineage>
</organism>
<dbReference type="InterPro" id="IPR006110">
    <property type="entry name" value="Pol_omega/Rpo6/RPB6"/>
</dbReference>
<dbReference type="Pfam" id="PF01192">
    <property type="entry name" value="RNA_pol_Rpb6"/>
    <property type="match status" value="1"/>
</dbReference>
<reference evidence="15 23" key="1">
    <citation type="submission" date="2018-05" db="EMBL/GenBank/DDBJ databases">
        <authorList>
            <consortium name="GenomeTrakr network: Whole genome sequencing for foodborne pathogen traceback"/>
        </authorList>
    </citation>
    <scope>NUCLEOTIDE SEQUENCE [LARGE SCALE GENOMIC DNA]</scope>
    <source>
        <strain evidence="15 23">NC_C6016</strain>
    </source>
</reference>
<dbReference type="EMBL" id="AACBVJ010000006">
    <property type="protein sequence ID" value="EAJ9197306.1"/>
    <property type="molecule type" value="Genomic_DNA"/>
</dbReference>
<gene>
    <name evidence="11" type="primary">rpoZ</name>
    <name evidence="17" type="ORF">B9Q54_00160</name>
    <name evidence="13" type="ORF">BU953_06885</name>
    <name evidence="14" type="ORF">BZ274_03800</name>
    <name evidence="16" type="ORF">C6T04_04030</name>
    <name evidence="15" type="ORF">CJD00_07270</name>
    <name evidence="18" type="ORF">DSX26_02650</name>
    <name evidence="19" type="ORF">DYF97_01295</name>
    <name evidence="20" type="ORF">DYU70_02845</name>
    <name evidence="12" type="ORF">ES716_06425</name>
</gene>
<proteinExistence type="inferred from homology"/>
<evidence type="ECO:0000313" key="17">
    <source>
        <dbReference type="EMBL" id="EAK5102700.1"/>
    </source>
</evidence>
<dbReference type="Proteomes" id="UP000382436">
    <property type="component" value="Unassembled WGS sequence"/>
</dbReference>
<evidence type="ECO:0000313" key="21">
    <source>
        <dbReference type="Proteomes" id="UP000333665"/>
    </source>
</evidence>
<dbReference type="InterPro" id="IPR003716">
    <property type="entry name" value="DNA-dir_RNA_pol_omega"/>
</dbReference>
<sequence length="74" mass="8277">MENRIEEIAAKALERMGDDRYRLSLVVAKRAEQLADGAAPLVDIDKSKLKFADIALYEIAENKITLEGLVETSR</sequence>
<evidence type="ECO:0000256" key="9">
    <source>
        <dbReference type="ARBA" id="ARBA00030998"/>
    </source>
</evidence>
<comment type="catalytic activity">
    <reaction evidence="10 11">
        <text>RNA(n) + a ribonucleoside 5'-triphosphate = RNA(n+1) + diphosphate</text>
        <dbReference type="Rhea" id="RHEA:21248"/>
        <dbReference type="Rhea" id="RHEA-COMP:14527"/>
        <dbReference type="Rhea" id="RHEA-COMP:17342"/>
        <dbReference type="ChEBI" id="CHEBI:33019"/>
        <dbReference type="ChEBI" id="CHEBI:61557"/>
        <dbReference type="ChEBI" id="CHEBI:140395"/>
        <dbReference type="EC" id="2.7.7.6"/>
    </reaction>
</comment>
<evidence type="ECO:0000313" key="25">
    <source>
        <dbReference type="Proteomes" id="UP000382436"/>
    </source>
</evidence>
<comment type="similarity">
    <text evidence="1 11">Belongs to the RNA polymerase subunit omega family.</text>
</comment>
<evidence type="ECO:0000313" key="27">
    <source>
        <dbReference type="Proteomes" id="UP000411403"/>
    </source>
</evidence>
<dbReference type="SUPFAM" id="SSF63562">
    <property type="entry name" value="RPB6/omega subunit-like"/>
    <property type="match status" value="1"/>
</dbReference>
<evidence type="ECO:0000256" key="2">
    <source>
        <dbReference type="ARBA" id="ARBA00012418"/>
    </source>
</evidence>
<dbReference type="Proteomes" id="UP000576616">
    <property type="component" value="Unassembled WGS sequence"/>
</dbReference>
<dbReference type="InterPro" id="IPR036161">
    <property type="entry name" value="RPB6/omega-like_sf"/>
</dbReference>
<comment type="caution">
    <text evidence="19">The sequence shown here is derived from an EMBL/GenBank/DDBJ whole genome shotgun (WGS) entry which is preliminary data.</text>
</comment>
<dbReference type="EMBL" id="AABUYW010000012">
    <property type="protein sequence ID" value="EAJ1077332.1"/>
    <property type="molecule type" value="Genomic_DNA"/>
</dbReference>
<protein>
    <recommendedName>
        <fullName evidence="3 11">DNA-directed RNA polymerase subunit omega</fullName>
        <shortName evidence="11">RNAP omega subunit</shortName>
        <ecNumber evidence="2 11">2.7.7.6</ecNumber>
    </recommendedName>
    <alternativeName>
        <fullName evidence="9 11">RNA polymerase omega subunit</fullName>
    </alternativeName>
    <alternativeName>
        <fullName evidence="8 11">Transcriptase subunit omega</fullName>
    </alternativeName>
</protein>
<evidence type="ECO:0000256" key="10">
    <source>
        <dbReference type="ARBA" id="ARBA00048552"/>
    </source>
</evidence>
<dbReference type="GO" id="GO:0003677">
    <property type="term" value="F:DNA binding"/>
    <property type="evidence" value="ECO:0007669"/>
    <property type="project" value="UniProtKB-UniRule"/>
</dbReference>
<dbReference type="NCBIfam" id="NF001579">
    <property type="entry name" value="PRK00392.6-2"/>
    <property type="match status" value="1"/>
</dbReference>
<name>A0A0Q2NYC2_CAMCO</name>
<dbReference type="SMART" id="SM01409">
    <property type="entry name" value="RNA_pol_Rpb6"/>
    <property type="match status" value="1"/>
</dbReference>
<evidence type="ECO:0000256" key="5">
    <source>
        <dbReference type="ARBA" id="ARBA00022679"/>
    </source>
</evidence>
<dbReference type="AlphaFoldDB" id="A0A0Q2NYC2"/>
<comment type="function">
    <text evidence="11">Promotes RNA polymerase assembly. Latches the N- and C-terminal regions of the beta' subunit thereby facilitating its interaction with the beta and alpha subunits.</text>
</comment>
<dbReference type="EC" id="2.7.7.6" evidence="2 11"/>
<dbReference type="Proteomes" id="UP000411403">
    <property type="component" value="Unassembled WGS sequence"/>
</dbReference>
<dbReference type="EMBL" id="AACSIE010000002">
    <property type="protein sequence ID" value="EAL9204103.1"/>
    <property type="molecule type" value="Genomic_DNA"/>
</dbReference>
<dbReference type="GeneID" id="66544425"/>
<dbReference type="EMBL" id="AABKAB010000011">
    <property type="protein sequence ID" value="EAH8157556.1"/>
    <property type="molecule type" value="Genomic_DNA"/>
</dbReference>
<dbReference type="EMBL" id="AACDUL010000013">
    <property type="protein sequence ID" value="EAK1510052.1"/>
    <property type="molecule type" value="Genomic_DNA"/>
</dbReference>
<evidence type="ECO:0000313" key="22">
    <source>
        <dbReference type="Proteomes" id="UP000352088"/>
    </source>
</evidence>
<evidence type="ECO:0000313" key="18">
    <source>
        <dbReference type="EMBL" id="EAL6850369.1"/>
    </source>
</evidence>
<dbReference type="KEGG" id="ccoo:ATE51_02416"/>
<evidence type="ECO:0000313" key="20">
    <source>
        <dbReference type="EMBL" id="EAL9204103.1"/>
    </source>
</evidence>
<dbReference type="Proteomes" id="UP000365807">
    <property type="component" value="Unassembled WGS sequence"/>
</dbReference>
<dbReference type="Proteomes" id="UP000361993">
    <property type="component" value="Unassembled WGS sequence"/>
</dbReference>
<dbReference type="EMBL" id="AACGFG010000004">
    <property type="protein sequence ID" value="EAK4358104.1"/>
    <property type="molecule type" value="Genomic_DNA"/>
</dbReference>
<comment type="subunit">
    <text evidence="11">The RNAP catalytic core consists of 2 alpha, 1 beta, 1 beta' and 1 omega subunit. When a sigma factor is associated with the core the holoenzyme is formed, which can initiate transcription.</text>
</comment>
<dbReference type="RefSeq" id="WP_002776235.1">
    <property type="nucleotide sequence ID" value="NZ_AANHVQ020000007.1"/>
</dbReference>
<dbReference type="EMBL" id="AACQHW010000002">
    <property type="protein sequence ID" value="EAL6850369.1"/>
    <property type="molecule type" value="Genomic_DNA"/>
</dbReference>
<evidence type="ECO:0000256" key="8">
    <source>
        <dbReference type="ARBA" id="ARBA00029924"/>
    </source>
</evidence>
<evidence type="ECO:0000256" key="6">
    <source>
        <dbReference type="ARBA" id="ARBA00022695"/>
    </source>
</evidence>